<proteinExistence type="predicted"/>
<dbReference type="Pfam" id="PF01498">
    <property type="entry name" value="HTH_Tnp_Tc3_2"/>
    <property type="match status" value="1"/>
</dbReference>
<evidence type="ECO:0000313" key="2">
    <source>
        <dbReference type="EMBL" id="CDQ94868.1"/>
    </source>
</evidence>
<evidence type="ECO:0000313" key="3">
    <source>
        <dbReference type="Proteomes" id="UP000193380"/>
    </source>
</evidence>
<reference evidence="2" key="1">
    <citation type="journal article" date="2014" name="Nat. Commun.">
        <title>The rainbow trout genome provides novel insights into evolution after whole-genome duplication in vertebrates.</title>
        <authorList>
            <person name="Berthelot C."/>
            <person name="Brunet F."/>
            <person name="Chalopin D."/>
            <person name="Juanchich A."/>
            <person name="Bernard M."/>
            <person name="Noel B."/>
            <person name="Bento P."/>
            <person name="Da Silva C."/>
            <person name="Labadie K."/>
            <person name="Alberti A."/>
            <person name="Aury J.M."/>
            <person name="Louis A."/>
            <person name="Dehais P."/>
            <person name="Bardou P."/>
            <person name="Montfort J."/>
            <person name="Klopp C."/>
            <person name="Cabau C."/>
            <person name="Gaspin C."/>
            <person name="Thorgaard G.H."/>
            <person name="Boussaha M."/>
            <person name="Quillet E."/>
            <person name="Guyomard R."/>
            <person name="Galiana D."/>
            <person name="Bobe J."/>
            <person name="Volff J.N."/>
            <person name="Genet C."/>
            <person name="Wincker P."/>
            <person name="Jaillon O."/>
            <person name="Roest Crollius H."/>
            <person name="Guiguen Y."/>
        </authorList>
    </citation>
    <scope>NUCLEOTIDE SEQUENCE [LARGE SCALE GENOMIC DNA]</scope>
</reference>
<dbReference type="GO" id="GO:0015074">
    <property type="term" value="P:DNA integration"/>
    <property type="evidence" value="ECO:0007669"/>
    <property type="project" value="InterPro"/>
</dbReference>
<dbReference type="PaxDb" id="8022-A0A060YSQ7"/>
<feature type="domain" description="Transposase Tc1-like" evidence="1">
    <location>
        <begin position="56"/>
        <end position="90"/>
    </location>
</feature>
<protein>
    <recommendedName>
        <fullName evidence="1">Transposase Tc1-like domain-containing protein</fullName>
    </recommendedName>
</protein>
<sequence length="191" mass="21692">MYKHHGTRQPLYRSGRRRVLGTYFGVKSANQSQNNSKGPCEDAGGNRYKSIYIHSKRVLYRHNLKGRSARKKPLLQNHHKKARLQFATAHGDKILLFGEMSSELFGHNDHRYVWRKKGDACKAKNTIPTVKHRGGSIMLWGCFAAGGTGALHKIDGFMRGKMTWINYVEATSQDISREVKAWSQMGLPHGQ</sequence>
<evidence type="ECO:0000259" key="1">
    <source>
        <dbReference type="Pfam" id="PF01498"/>
    </source>
</evidence>
<reference evidence="2" key="2">
    <citation type="submission" date="2014-03" db="EMBL/GenBank/DDBJ databases">
        <authorList>
            <person name="Genoscope - CEA"/>
        </authorList>
    </citation>
    <scope>NUCLEOTIDE SEQUENCE</scope>
</reference>
<dbReference type="GO" id="GO:0006313">
    <property type="term" value="P:DNA transposition"/>
    <property type="evidence" value="ECO:0007669"/>
    <property type="project" value="InterPro"/>
</dbReference>
<name>A0A060YSQ7_ONCMY</name>
<dbReference type="AlphaFoldDB" id="A0A060YSQ7"/>
<dbReference type="Gene3D" id="3.30.420.10">
    <property type="entry name" value="Ribonuclease H-like superfamily/Ribonuclease H"/>
    <property type="match status" value="1"/>
</dbReference>
<dbReference type="GO" id="GO:0003677">
    <property type="term" value="F:DNA binding"/>
    <property type="evidence" value="ECO:0007669"/>
    <property type="project" value="InterPro"/>
</dbReference>
<organism evidence="2 3">
    <name type="scientific">Oncorhynchus mykiss</name>
    <name type="common">Rainbow trout</name>
    <name type="synonym">Salmo gairdneri</name>
    <dbReference type="NCBI Taxonomy" id="8022"/>
    <lineage>
        <taxon>Eukaryota</taxon>
        <taxon>Metazoa</taxon>
        <taxon>Chordata</taxon>
        <taxon>Craniata</taxon>
        <taxon>Vertebrata</taxon>
        <taxon>Euteleostomi</taxon>
        <taxon>Actinopterygii</taxon>
        <taxon>Neopterygii</taxon>
        <taxon>Teleostei</taxon>
        <taxon>Protacanthopterygii</taxon>
        <taxon>Salmoniformes</taxon>
        <taxon>Salmonidae</taxon>
        <taxon>Salmoninae</taxon>
        <taxon>Oncorhynchus</taxon>
    </lineage>
</organism>
<dbReference type="InterPro" id="IPR002492">
    <property type="entry name" value="Transposase_Tc1-like"/>
</dbReference>
<dbReference type="Proteomes" id="UP000193380">
    <property type="component" value="Unassembled WGS sequence"/>
</dbReference>
<accession>A0A060YSQ7</accession>
<dbReference type="STRING" id="8022.A0A060YSQ7"/>
<dbReference type="EMBL" id="FR918861">
    <property type="protein sequence ID" value="CDQ94868.1"/>
    <property type="molecule type" value="Genomic_DNA"/>
</dbReference>
<gene>
    <name evidence="2" type="ORF">GSONMT00062155001</name>
</gene>
<dbReference type="InterPro" id="IPR036397">
    <property type="entry name" value="RNaseH_sf"/>
</dbReference>